<dbReference type="Proteomes" id="UP000031637">
    <property type="component" value="Chromosome"/>
</dbReference>
<comment type="function">
    <text evidence="5">A flexible structure which links the flagellar filament to the drive apparatus in the basal body.</text>
</comment>
<feature type="domain" description="Flagellar basal body rod protein N-terminal" evidence="6">
    <location>
        <begin position="6"/>
        <end position="33"/>
    </location>
</feature>
<evidence type="ECO:0000259" key="7">
    <source>
        <dbReference type="Pfam" id="PF06429"/>
    </source>
</evidence>
<evidence type="ECO:0000313" key="11">
    <source>
        <dbReference type="Proteomes" id="UP000031637"/>
    </source>
</evidence>
<dbReference type="EMBL" id="AP012547">
    <property type="protein sequence ID" value="BAO28726.1"/>
    <property type="molecule type" value="Genomic_DNA"/>
</dbReference>
<dbReference type="Pfam" id="PF22692">
    <property type="entry name" value="LlgE_F_G_D1"/>
    <property type="match status" value="1"/>
</dbReference>
<evidence type="ECO:0000313" key="10">
    <source>
        <dbReference type="EMBL" id="BAO28726.1"/>
    </source>
</evidence>
<dbReference type="GO" id="GO:0009424">
    <property type="term" value="C:bacterial-type flagellum hook"/>
    <property type="evidence" value="ECO:0007669"/>
    <property type="project" value="TreeGrafter"/>
</dbReference>
<comment type="subcellular location">
    <subcellularLocation>
        <location evidence="1 5">Bacterial flagellum basal body</location>
    </subcellularLocation>
</comment>
<comment type="similarity">
    <text evidence="2 5">Belongs to the flagella basal body rod proteins family.</text>
</comment>
<dbReference type="InterPro" id="IPR010930">
    <property type="entry name" value="Flg_bb/hook_C_dom"/>
</dbReference>
<dbReference type="InterPro" id="IPR011491">
    <property type="entry name" value="FlgE_D2"/>
</dbReference>
<dbReference type="NCBIfam" id="NF004238">
    <property type="entry name" value="PRK05682.1-1"/>
    <property type="match status" value="1"/>
</dbReference>
<evidence type="ECO:0000256" key="4">
    <source>
        <dbReference type="ARBA" id="ARBA00023143"/>
    </source>
</evidence>
<dbReference type="HOGENOM" id="CLU_013687_2_0_4"/>
<dbReference type="Pfam" id="PF07559">
    <property type="entry name" value="FlgE_D2"/>
    <property type="match status" value="1"/>
</dbReference>
<organism evidence="10 11">
    <name type="scientific">Sulfuritalea hydrogenivorans sk43H</name>
    <dbReference type="NCBI Taxonomy" id="1223802"/>
    <lineage>
        <taxon>Bacteria</taxon>
        <taxon>Pseudomonadati</taxon>
        <taxon>Pseudomonadota</taxon>
        <taxon>Betaproteobacteria</taxon>
        <taxon>Nitrosomonadales</taxon>
        <taxon>Sterolibacteriaceae</taxon>
        <taxon>Sulfuritalea</taxon>
    </lineage>
</organism>
<evidence type="ECO:0000256" key="1">
    <source>
        <dbReference type="ARBA" id="ARBA00004117"/>
    </source>
</evidence>
<dbReference type="Pfam" id="PF00460">
    <property type="entry name" value="Flg_bb_rod"/>
    <property type="match status" value="1"/>
</dbReference>
<dbReference type="PANTHER" id="PTHR30435:SF1">
    <property type="entry name" value="FLAGELLAR HOOK PROTEIN FLGE"/>
    <property type="match status" value="1"/>
</dbReference>
<name>W0SCF8_9PROT</name>
<feature type="domain" description="Flagellar hook protein FlgE/F/G-like D1" evidence="9">
    <location>
        <begin position="83"/>
        <end position="125"/>
    </location>
</feature>
<keyword evidence="4 5" id="KW-0975">Bacterial flagellum</keyword>
<dbReference type="Pfam" id="PF06429">
    <property type="entry name" value="Flg_bbr_C"/>
    <property type="match status" value="1"/>
</dbReference>
<dbReference type="GO" id="GO:0005829">
    <property type="term" value="C:cytosol"/>
    <property type="evidence" value="ECO:0007669"/>
    <property type="project" value="TreeGrafter"/>
</dbReference>
<dbReference type="InterPro" id="IPR037058">
    <property type="entry name" value="Falgellar_hook_FlgE_sf"/>
</dbReference>
<dbReference type="InterPro" id="IPR037925">
    <property type="entry name" value="FlgE/F/G-like"/>
</dbReference>
<keyword evidence="11" id="KW-1185">Reference proteome</keyword>
<feature type="domain" description="Flagellar basal-body/hook protein C-terminal" evidence="7">
    <location>
        <begin position="397"/>
        <end position="438"/>
    </location>
</feature>
<evidence type="ECO:0000256" key="5">
    <source>
        <dbReference type="RuleBase" id="RU362116"/>
    </source>
</evidence>
<dbReference type="KEGG" id="shd:SUTH_00920"/>
<dbReference type="SUPFAM" id="SSF117143">
    <property type="entry name" value="Flagellar hook protein flgE"/>
    <property type="match status" value="1"/>
</dbReference>
<dbReference type="RefSeq" id="WP_041097440.1">
    <property type="nucleotide sequence ID" value="NZ_AP012547.1"/>
</dbReference>
<proteinExistence type="inferred from homology"/>
<evidence type="ECO:0000259" key="8">
    <source>
        <dbReference type="Pfam" id="PF07559"/>
    </source>
</evidence>
<dbReference type="InterPro" id="IPR053967">
    <property type="entry name" value="LlgE_F_G-like_D1"/>
</dbReference>
<evidence type="ECO:0000256" key="3">
    <source>
        <dbReference type="ARBA" id="ARBA00019015"/>
    </source>
</evidence>
<feature type="domain" description="Flagellar hook protein FlgE D2" evidence="8">
    <location>
        <begin position="172"/>
        <end position="319"/>
    </location>
</feature>
<keyword evidence="10" id="KW-0966">Cell projection</keyword>
<dbReference type="GO" id="GO:0009425">
    <property type="term" value="C:bacterial-type flagellum basal body"/>
    <property type="evidence" value="ECO:0007669"/>
    <property type="project" value="UniProtKB-SubCell"/>
</dbReference>
<keyword evidence="10" id="KW-0969">Cilium</keyword>
<dbReference type="InterPro" id="IPR020013">
    <property type="entry name" value="Flagellar_FlgE/F/G"/>
</dbReference>
<dbReference type="InterPro" id="IPR001444">
    <property type="entry name" value="Flag_bb_rod_N"/>
</dbReference>
<dbReference type="AlphaFoldDB" id="W0SCF8"/>
<protein>
    <recommendedName>
        <fullName evidence="3 5">Flagellar hook protein FlgE</fullName>
    </recommendedName>
</protein>
<evidence type="ECO:0000256" key="2">
    <source>
        <dbReference type="ARBA" id="ARBA00009677"/>
    </source>
</evidence>
<keyword evidence="10" id="KW-0282">Flagellum</keyword>
<evidence type="ECO:0000259" key="6">
    <source>
        <dbReference type="Pfam" id="PF00460"/>
    </source>
</evidence>
<reference evidence="10 11" key="1">
    <citation type="journal article" date="2014" name="Syst. Appl. Microbiol.">
        <title>Complete genomes of freshwater sulfur oxidizers Sulfuricella denitrificans skB26 and Sulfuritalea hydrogenivorans sk43H: genetic insights into the sulfur oxidation pathway of betaproteobacteria.</title>
        <authorList>
            <person name="Watanabe T."/>
            <person name="Kojima H."/>
            <person name="Fukui M."/>
        </authorList>
    </citation>
    <scope>NUCLEOTIDE SEQUENCE [LARGE SCALE GENOMIC DNA]</scope>
    <source>
        <strain evidence="10">DSM22779</strain>
    </source>
</reference>
<dbReference type="PANTHER" id="PTHR30435">
    <property type="entry name" value="FLAGELLAR PROTEIN"/>
    <property type="match status" value="1"/>
</dbReference>
<accession>W0SCF8</accession>
<dbReference type="OrthoDB" id="8578401at2"/>
<dbReference type="GO" id="GO:0071978">
    <property type="term" value="P:bacterial-type flagellum-dependent swarming motility"/>
    <property type="evidence" value="ECO:0007669"/>
    <property type="project" value="TreeGrafter"/>
</dbReference>
<dbReference type="STRING" id="1223802.SUTH_00920"/>
<evidence type="ECO:0000259" key="9">
    <source>
        <dbReference type="Pfam" id="PF22692"/>
    </source>
</evidence>
<dbReference type="NCBIfam" id="TIGR03506">
    <property type="entry name" value="FlgEFG_subfam"/>
    <property type="match status" value="1"/>
</dbReference>
<sequence length="439" mass="44841">MGFQQGLSGLNASSKALDTVGNNIANSGTVGFKSGSAQFADVFAASLNGAGAAPVGIGAKVGAIVQQFTQGNISVTNNPLDTAINGGGFFQMDDGSGGTVYGRNGQFQLDKDGYIVNAQGLQLKGIAAVNGVIATGSPSVPLRLFDPTQSLSGTPQMTGGSTSGTGIQANINLDSRLGVPATAPFDYGDPTSYNQSTATTVYDSLGNPHTYSMYFVKNAAANTWDVYATLTNPAGSTPPNPPSTATFQDLSFGGLVSVGQLTFDTSGALTSAAFAASISDTDLGYPGAVVTPQNFPVDFSGSTQYGSSFAVNAMLQDGYAAGTLAGFNIGKDGIVLGRYTNGQTKPVGQVVLATFRNPQGLQPLGDNRWAQSPTSGDPIVGAPGSSGQYGVLQASGLEDSNVDLTAELVNMITQQRAYQANAQTIKTVDSILQTLVNLR</sequence>
<dbReference type="Gene3D" id="2.60.98.20">
    <property type="entry name" value="Flagellar hook protein FlgE"/>
    <property type="match status" value="1"/>
</dbReference>
<gene>
    <name evidence="10" type="ORF">SUTH_00920</name>
</gene>